<evidence type="ECO:0000256" key="1">
    <source>
        <dbReference type="SAM" id="MobiDB-lite"/>
    </source>
</evidence>
<dbReference type="AlphaFoldDB" id="A0A9P0JK96"/>
<evidence type="ECO:0000313" key="2">
    <source>
        <dbReference type="EMBL" id="CAH1956297.1"/>
    </source>
</evidence>
<reference evidence="2" key="1">
    <citation type="submission" date="2022-03" db="EMBL/GenBank/DDBJ databases">
        <authorList>
            <person name="Sayadi A."/>
        </authorList>
    </citation>
    <scope>NUCLEOTIDE SEQUENCE</scope>
</reference>
<dbReference type="OrthoDB" id="346907at2759"/>
<name>A0A9P0JK96_ACAOB</name>
<organism evidence="2 3">
    <name type="scientific">Acanthoscelides obtectus</name>
    <name type="common">Bean weevil</name>
    <name type="synonym">Bruchus obtectus</name>
    <dbReference type="NCBI Taxonomy" id="200917"/>
    <lineage>
        <taxon>Eukaryota</taxon>
        <taxon>Metazoa</taxon>
        <taxon>Ecdysozoa</taxon>
        <taxon>Arthropoda</taxon>
        <taxon>Hexapoda</taxon>
        <taxon>Insecta</taxon>
        <taxon>Pterygota</taxon>
        <taxon>Neoptera</taxon>
        <taxon>Endopterygota</taxon>
        <taxon>Coleoptera</taxon>
        <taxon>Polyphaga</taxon>
        <taxon>Cucujiformia</taxon>
        <taxon>Chrysomeloidea</taxon>
        <taxon>Chrysomelidae</taxon>
        <taxon>Bruchinae</taxon>
        <taxon>Bruchini</taxon>
        <taxon>Acanthoscelides</taxon>
    </lineage>
</organism>
<proteinExistence type="predicted"/>
<keyword evidence="3" id="KW-1185">Reference proteome</keyword>
<dbReference type="EMBL" id="CAKOFQ010006664">
    <property type="protein sequence ID" value="CAH1956297.1"/>
    <property type="molecule type" value="Genomic_DNA"/>
</dbReference>
<sequence>MVATFVSKAGHIATIPLNELRTVTADWYTTICLPKNHQRASKNQPRKKNHPPPRQCKLAYSPKNKAVFNGRKRRIIGPSSI</sequence>
<evidence type="ECO:0000313" key="3">
    <source>
        <dbReference type="Proteomes" id="UP001152888"/>
    </source>
</evidence>
<feature type="region of interest" description="Disordered" evidence="1">
    <location>
        <begin position="35"/>
        <end position="58"/>
    </location>
</feature>
<accession>A0A9P0JK96</accession>
<dbReference type="Proteomes" id="UP001152888">
    <property type="component" value="Unassembled WGS sequence"/>
</dbReference>
<comment type="caution">
    <text evidence="2">The sequence shown here is derived from an EMBL/GenBank/DDBJ whole genome shotgun (WGS) entry which is preliminary data.</text>
</comment>
<protein>
    <submittedName>
        <fullName evidence="2">Uncharacterized protein</fullName>
    </submittedName>
</protein>
<gene>
    <name evidence="2" type="ORF">ACAOBT_LOCUS1490</name>
</gene>
<feature type="compositionally biased region" description="Basic residues" evidence="1">
    <location>
        <begin position="36"/>
        <end position="51"/>
    </location>
</feature>